<keyword evidence="1" id="KW-0732">Signal</keyword>
<keyword evidence="3" id="KW-1185">Reference proteome</keyword>
<dbReference type="EMBL" id="JBEWLZ010000014">
    <property type="protein sequence ID" value="MET1491642.1"/>
    <property type="molecule type" value="Genomic_DNA"/>
</dbReference>
<proteinExistence type="predicted"/>
<feature type="chain" id="PRO_5045532205" evidence="1">
    <location>
        <begin position="21"/>
        <end position="127"/>
    </location>
</feature>
<name>A0ABV2CW53_9RHOO</name>
<protein>
    <submittedName>
        <fullName evidence="2">Uncharacterized protein</fullName>
    </submittedName>
</protein>
<evidence type="ECO:0000313" key="2">
    <source>
        <dbReference type="EMBL" id="MET1491642.1"/>
    </source>
</evidence>
<feature type="signal peptide" evidence="1">
    <location>
        <begin position="1"/>
        <end position="20"/>
    </location>
</feature>
<dbReference type="Proteomes" id="UP001548590">
    <property type="component" value="Unassembled WGS sequence"/>
</dbReference>
<comment type="caution">
    <text evidence="2">The sequence shown here is derived from an EMBL/GenBank/DDBJ whole genome shotgun (WGS) entry which is preliminary data.</text>
</comment>
<organism evidence="2 3">
    <name type="scientific">Uliginosibacterium paludis</name>
    <dbReference type="NCBI Taxonomy" id="1615952"/>
    <lineage>
        <taxon>Bacteria</taxon>
        <taxon>Pseudomonadati</taxon>
        <taxon>Pseudomonadota</taxon>
        <taxon>Betaproteobacteria</taxon>
        <taxon>Rhodocyclales</taxon>
        <taxon>Zoogloeaceae</taxon>
        <taxon>Uliginosibacterium</taxon>
    </lineage>
</organism>
<gene>
    <name evidence="2" type="ORF">ABVT11_17520</name>
</gene>
<sequence length="127" mass="13797">MSSVRPSLVLMIACAPLLSAFSLTETGAPPLPGRLFHSVAQRTELDRVRQHGAPKPHSPVRKVLSLDGMVWSGRVRPLIWINGQLVEDSRLLTPVGRNALRISLANGQRIELHVGDSIEIEAQAGLP</sequence>
<accession>A0ABV2CW53</accession>
<evidence type="ECO:0000313" key="3">
    <source>
        <dbReference type="Proteomes" id="UP001548590"/>
    </source>
</evidence>
<evidence type="ECO:0000256" key="1">
    <source>
        <dbReference type="SAM" id="SignalP"/>
    </source>
</evidence>
<reference evidence="2 3" key="1">
    <citation type="submission" date="2024-07" db="EMBL/GenBank/DDBJ databases">
        <title>Uliginosibacterium paludis KCTC:42655.</title>
        <authorList>
            <person name="Kim M.K."/>
        </authorList>
    </citation>
    <scope>NUCLEOTIDE SEQUENCE [LARGE SCALE GENOMIC DNA]</scope>
    <source>
        <strain evidence="2 3">KCTC 42655</strain>
    </source>
</reference>
<dbReference type="RefSeq" id="WP_345928271.1">
    <property type="nucleotide sequence ID" value="NZ_JBDIVF010000005.1"/>
</dbReference>